<dbReference type="GO" id="GO:0005886">
    <property type="term" value="C:plasma membrane"/>
    <property type="evidence" value="ECO:0007669"/>
    <property type="project" value="TreeGrafter"/>
</dbReference>
<dbReference type="AlphaFoldDB" id="A0A3B1ASW6"/>
<feature type="domain" description="Type II secretion system protein GspE N-terminal" evidence="1">
    <location>
        <begin position="61"/>
        <end position="147"/>
    </location>
</feature>
<dbReference type="EMBL" id="UOFU01000274">
    <property type="protein sequence ID" value="VAX02458.1"/>
    <property type="molecule type" value="Genomic_DNA"/>
</dbReference>
<dbReference type="Gene3D" id="3.30.300.160">
    <property type="entry name" value="Type II secretion system, protein E, N-terminal domain"/>
    <property type="match status" value="1"/>
</dbReference>
<feature type="non-terminal residue" evidence="2">
    <location>
        <position position="208"/>
    </location>
</feature>
<gene>
    <name evidence="2" type="ORF">MNBD_GAMMA20-1545</name>
</gene>
<dbReference type="FunFam" id="3.30.300.160:FF:000002">
    <property type="entry name" value="Type II secretion system protein E"/>
    <property type="match status" value="1"/>
</dbReference>
<evidence type="ECO:0000259" key="1">
    <source>
        <dbReference type="Pfam" id="PF05157"/>
    </source>
</evidence>
<dbReference type="Pfam" id="PF05157">
    <property type="entry name" value="MshEN"/>
    <property type="match status" value="1"/>
</dbReference>
<sequence length="208" mass="23426">MAQLKRIRLGDLLVEHKLISEAQLDEALEAQKKTGRKLGRVLIENGYVKEDELLNLLSRQLSLPYVDLASYQYRPEVVRLIPETTARRYRALALEETPDGLLVGMADPTNIFAYDDLVRILKRPIKLAVVKESDLLHGIEQVYQHGAEIQTLASEIDDDLAENVFDLDALNRAVSSSDAPVVRLIETVFEEAVRAKASDIHIEPDEQV</sequence>
<dbReference type="Gene3D" id="3.30.450.90">
    <property type="match status" value="1"/>
</dbReference>
<dbReference type="GO" id="GO:0016887">
    <property type="term" value="F:ATP hydrolysis activity"/>
    <property type="evidence" value="ECO:0007669"/>
    <property type="project" value="TreeGrafter"/>
</dbReference>
<protein>
    <submittedName>
        <fullName evidence="2">MSHA biogenesis protein MshE</fullName>
    </submittedName>
</protein>
<proteinExistence type="predicted"/>
<dbReference type="InterPro" id="IPR007831">
    <property type="entry name" value="T2SS_GspE_N"/>
</dbReference>
<dbReference type="PANTHER" id="PTHR30258">
    <property type="entry name" value="TYPE II SECRETION SYSTEM PROTEIN GSPE-RELATED"/>
    <property type="match status" value="1"/>
</dbReference>
<evidence type="ECO:0000313" key="2">
    <source>
        <dbReference type="EMBL" id="VAX02458.1"/>
    </source>
</evidence>
<dbReference type="SUPFAM" id="SSF160246">
    <property type="entry name" value="EspE N-terminal domain-like"/>
    <property type="match status" value="1"/>
</dbReference>
<dbReference type="InterPro" id="IPR037257">
    <property type="entry name" value="T2SS_E_N_sf"/>
</dbReference>
<accession>A0A3B1ASW6</accession>
<dbReference type="PANTHER" id="PTHR30258:SF29">
    <property type="entry name" value="MSHA PILUS ASSEMBLY ATPASE MSHE"/>
    <property type="match status" value="1"/>
</dbReference>
<reference evidence="2" key="1">
    <citation type="submission" date="2018-06" db="EMBL/GenBank/DDBJ databases">
        <authorList>
            <person name="Zhirakovskaya E."/>
        </authorList>
    </citation>
    <scope>NUCLEOTIDE SEQUENCE</scope>
</reference>
<name>A0A3B1ASW6_9ZZZZ</name>
<organism evidence="2">
    <name type="scientific">hydrothermal vent metagenome</name>
    <dbReference type="NCBI Taxonomy" id="652676"/>
    <lineage>
        <taxon>unclassified sequences</taxon>
        <taxon>metagenomes</taxon>
        <taxon>ecological metagenomes</taxon>
    </lineage>
</organism>